<dbReference type="KEGG" id="spsw:Sps_04994"/>
<keyword evidence="3" id="KW-0067">ATP-binding</keyword>
<dbReference type="AlphaFoldDB" id="A0A1S6HX59"/>
<dbReference type="InterPro" id="IPR003593">
    <property type="entry name" value="AAA+_ATPase"/>
</dbReference>
<dbReference type="EMBL" id="CP014782">
    <property type="protein sequence ID" value="AQS40072.1"/>
    <property type="molecule type" value="Genomic_DNA"/>
</dbReference>
<dbReference type="PANTHER" id="PTHR42711">
    <property type="entry name" value="ABC TRANSPORTER ATP-BINDING PROTEIN"/>
    <property type="match status" value="1"/>
</dbReference>
<keyword evidence="2" id="KW-0547">Nucleotide-binding</keyword>
<dbReference type="SUPFAM" id="SSF52540">
    <property type="entry name" value="P-loop containing nucleoside triphosphate hydrolases"/>
    <property type="match status" value="1"/>
</dbReference>
<dbReference type="InterPro" id="IPR050763">
    <property type="entry name" value="ABC_transporter_ATP-binding"/>
</dbReference>
<evidence type="ECO:0000313" key="6">
    <source>
        <dbReference type="Proteomes" id="UP000189545"/>
    </source>
</evidence>
<dbReference type="STRING" id="225848.Sps_04994"/>
<accession>A0A1S6HX59</accession>
<evidence type="ECO:0000259" key="4">
    <source>
        <dbReference type="PROSITE" id="PS50893"/>
    </source>
</evidence>
<proteinExistence type="predicted"/>
<dbReference type="PROSITE" id="PS50893">
    <property type="entry name" value="ABC_TRANSPORTER_2"/>
    <property type="match status" value="1"/>
</dbReference>
<dbReference type="GO" id="GO:0005524">
    <property type="term" value="F:ATP binding"/>
    <property type="evidence" value="ECO:0007669"/>
    <property type="project" value="UniProtKB-KW"/>
</dbReference>
<organism evidence="5 6">
    <name type="scientific">Shewanella psychrophila</name>
    <dbReference type="NCBI Taxonomy" id="225848"/>
    <lineage>
        <taxon>Bacteria</taxon>
        <taxon>Pseudomonadati</taxon>
        <taxon>Pseudomonadota</taxon>
        <taxon>Gammaproteobacteria</taxon>
        <taxon>Alteromonadales</taxon>
        <taxon>Shewanellaceae</taxon>
        <taxon>Shewanella</taxon>
    </lineage>
</organism>
<dbReference type="InterPro" id="IPR003439">
    <property type="entry name" value="ABC_transporter-like_ATP-bd"/>
</dbReference>
<dbReference type="PANTHER" id="PTHR42711:SF15">
    <property type="entry name" value="ABC-TYPE MULTIDRUG TRANSPORT SYSTEM, ATPASE COMPONENT"/>
    <property type="match status" value="1"/>
</dbReference>
<dbReference type="SMART" id="SM00382">
    <property type="entry name" value="AAA"/>
    <property type="match status" value="1"/>
</dbReference>
<sequence>MVNTKNSPIYALEIKDLKKTYKGGVEAVKGISLTVEKGDFFALLGPNGAGKSTTIGVISSLVQKSSGKVSVFEHDIDKELELAKLRIGLVPQEFNFNQFEKVLQIVVNQAGYYGVKKELALERAEKYLTQLDLWEKRDSPARALSGGMKRRLMIARALMHEPQLLILDEPTAGVDIELRRSMWTFLTELNEQGVTIILTTHYLEEAEMLCRNIGIIDKGVLVECTSMKSLLSRLNMETFVLDLGKDLRVEPSLDGIKCRLSDGHTLEVDVAKEQSLNGVFSQLSDQGIEVLSMRNKANRLEELFVELVEKGAIEPDKSSELLTQEGALVDKEASANKGASS</sequence>
<dbReference type="InterPro" id="IPR017871">
    <property type="entry name" value="ABC_transporter-like_CS"/>
</dbReference>
<dbReference type="Pfam" id="PF00005">
    <property type="entry name" value="ABC_tran"/>
    <property type="match status" value="1"/>
</dbReference>
<evidence type="ECO:0000256" key="2">
    <source>
        <dbReference type="ARBA" id="ARBA00022741"/>
    </source>
</evidence>
<dbReference type="OrthoDB" id="9775490at2"/>
<evidence type="ECO:0000256" key="3">
    <source>
        <dbReference type="ARBA" id="ARBA00022840"/>
    </source>
</evidence>
<dbReference type="Gene3D" id="3.40.50.300">
    <property type="entry name" value="P-loop containing nucleotide triphosphate hydrolases"/>
    <property type="match status" value="1"/>
</dbReference>
<reference evidence="5 6" key="1">
    <citation type="submission" date="2016-03" db="EMBL/GenBank/DDBJ databases">
        <title>Complete genome sequence of Shewanella psychrophila WP2, a deep sea bacterium isolated from west Pacific sediment.</title>
        <authorList>
            <person name="Xu G."/>
            <person name="Jian H."/>
        </authorList>
    </citation>
    <scope>NUCLEOTIDE SEQUENCE [LARGE SCALE GENOMIC DNA]</scope>
    <source>
        <strain evidence="5 6">WP2</strain>
    </source>
</reference>
<dbReference type="RefSeq" id="WP_077754909.1">
    <property type="nucleotide sequence ID" value="NZ_CP014782.1"/>
</dbReference>
<dbReference type="GO" id="GO:0016887">
    <property type="term" value="F:ATP hydrolysis activity"/>
    <property type="evidence" value="ECO:0007669"/>
    <property type="project" value="InterPro"/>
</dbReference>
<name>A0A1S6HX59_9GAMM</name>
<evidence type="ECO:0000256" key="1">
    <source>
        <dbReference type="ARBA" id="ARBA00022448"/>
    </source>
</evidence>
<dbReference type="PROSITE" id="PS00211">
    <property type="entry name" value="ABC_TRANSPORTER_1"/>
    <property type="match status" value="1"/>
</dbReference>
<dbReference type="InterPro" id="IPR027417">
    <property type="entry name" value="P-loop_NTPase"/>
</dbReference>
<gene>
    <name evidence="5" type="ORF">Sps_04994</name>
</gene>
<dbReference type="Proteomes" id="UP000189545">
    <property type="component" value="Chromosome"/>
</dbReference>
<evidence type="ECO:0000313" key="5">
    <source>
        <dbReference type="EMBL" id="AQS40072.1"/>
    </source>
</evidence>
<feature type="domain" description="ABC transporter" evidence="4">
    <location>
        <begin position="12"/>
        <end position="243"/>
    </location>
</feature>
<protein>
    <submittedName>
        <fullName evidence="5">ABC-type multidrug transport system, ATPase component</fullName>
    </submittedName>
</protein>
<keyword evidence="1" id="KW-0813">Transport</keyword>
<keyword evidence="6" id="KW-1185">Reference proteome</keyword>